<evidence type="ECO:0000256" key="1">
    <source>
        <dbReference type="SAM" id="MobiDB-lite"/>
    </source>
</evidence>
<evidence type="ECO:0000313" key="3">
    <source>
        <dbReference type="EMBL" id="MZP41487.1"/>
    </source>
</evidence>
<feature type="compositionally biased region" description="Basic and acidic residues" evidence="1">
    <location>
        <begin position="37"/>
        <end position="50"/>
    </location>
</feature>
<keyword evidence="4" id="KW-1185">Reference proteome</keyword>
<evidence type="ECO:0000313" key="4">
    <source>
        <dbReference type="Proteomes" id="UP000471031"/>
    </source>
</evidence>
<keyword evidence="2" id="KW-0812">Transmembrane</keyword>
<reference evidence="3 4" key="1">
    <citation type="submission" date="2020-01" db="EMBL/GenBank/DDBJ databases">
        <title>Whole genome sequence of Heliobacterium gestii DSM 11169.</title>
        <authorList>
            <person name="Kyndt J.A."/>
            <person name="Meyer T.E."/>
        </authorList>
    </citation>
    <scope>NUCLEOTIDE SEQUENCE [LARGE SCALE GENOMIC DNA]</scope>
    <source>
        <strain evidence="3 4">DSM 11169</strain>
    </source>
</reference>
<dbReference type="OrthoDB" id="9862553at2"/>
<gene>
    <name evidence="3" type="ORF">GTO89_00375</name>
</gene>
<evidence type="ECO:0000256" key="2">
    <source>
        <dbReference type="SAM" id="Phobius"/>
    </source>
</evidence>
<dbReference type="EMBL" id="WXEX01000001">
    <property type="protein sequence ID" value="MZP41487.1"/>
    <property type="molecule type" value="Genomic_DNA"/>
</dbReference>
<proteinExistence type="predicted"/>
<dbReference type="AlphaFoldDB" id="A0A845L4J2"/>
<keyword evidence="2" id="KW-1133">Transmembrane helix</keyword>
<feature type="transmembrane region" description="Helical" evidence="2">
    <location>
        <begin position="82"/>
        <end position="103"/>
    </location>
</feature>
<evidence type="ECO:0008006" key="5">
    <source>
        <dbReference type="Google" id="ProtNLM"/>
    </source>
</evidence>
<organism evidence="3 4">
    <name type="scientific">Heliomicrobium gestii</name>
    <name type="common">Heliobacterium gestii</name>
    <dbReference type="NCBI Taxonomy" id="2699"/>
    <lineage>
        <taxon>Bacteria</taxon>
        <taxon>Bacillati</taxon>
        <taxon>Bacillota</taxon>
        <taxon>Clostridia</taxon>
        <taxon>Eubacteriales</taxon>
        <taxon>Heliobacteriaceae</taxon>
        <taxon>Heliomicrobium</taxon>
    </lineage>
</organism>
<dbReference type="Proteomes" id="UP000471031">
    <property type="component" value="Unassembled WGS sequence"/>
</dbReference>
<name>A0A845L4J2_HELGE</name>
<comment type="caution">
    <text evidence="3">The sequence shown here is derived from an EMBL/GenBank/DDBJ whole genome shotgun (WGS) entry which is preliminary data.</text>
</comment>
<protein>
    <recommendedName>
        <fullName evidence="5">DUF4405 domain-containing protein</fullName>
    </recommendedName>
</protein>
<keyword evidence="2" id="KW-0472">Membrane</keyword>
<sequence>MSETRSVPLKARIKGIVSVILTVAAITLAGTGISLMGDHDEHRDPSRRPSIDSAATRETGEANRLPPDAARKGLPVKGIHEAAGLALIPLALIHFALNAKTLVAELGFKNKRQDGV</sequence>
<accession>A0A845L4J2</accession>
<feature type="transmembrane region" description="Helical" evidence="2">
    <location>
        <begin position="15"/>
        <end position="36"/>
    </location>
</feature>
<dbReference type="RefSeq" id="WP_161260079.1">
    <property type="nucleotide sequence ID" value="NZ_JAFBDC010000001.1"/>
</dbReference>
<feature type="region of interest" description="Disordered" evidence="1">
    <location>
        <begin position="35"/>
        <end position="72"/>
    </location>
</feature>